<dbReference type="AlphaFoldDB" id="X0UN50"/>
<feature type="transmembrane region" description="Helical" evidence="1">
    <location>
        <begin position="20"/>
        <end position="40"/>
    </location>
</feature>
<reference evidence="2" key="1">
    <citation type="journal article" date="2014" name="Front. Microbiol.">
        <title>High frequency of phylogenetically diverse reductive dehalogenase-homologous genes in deep subseafloor sedimentary metagenomes.</title>
        <authorList>
            <person name="Kawai M."/>
            <person name="Futagami T."/>
            <person name="Toyoda A."/>
            <person name="Takaki Y."/>
            <person name="Nishi S."/>
            <person name="Hori S."/>
            <person name="Arai W."/>
            <person name="Tsubouchi T."/>
            <person name="Morono Y."/>
            <person name="Uchiyama I."/>
            <person name="Ito T."/>
            <person name="Fujiyama A."/>
            <person name="Inagaki F."/>
            <person name="Takami H."/>
        </authorList>
    </citation>
    <scope>NUCLEOTIDE SEQUENCE</scope>
    <source>
        <strain evidence="2">Expedition CK06-06</strain>
    </source>
</reference>
<feature type="transmembrane region" description="Helical" evidence="1">
    <location>
        <begin position="150"/>
        <end position="171"/>
    </location>
</feature>
<dbReference type="InterPro" id="IPR051533">
    <property type="entry name" value="WaaL-like"/>
</dbReference>
<feature type="transmembrane region" description="Helical" evidence="1">
    <location>
        <begin position="223"/>
        <end position="239"/>
    </location>
</feature>
<organism evidence="2">
    <name type="scientific">marine sediment metagenome</name>
    <dbReference type="NCBI Taxonomy" id="412755"/>
    <lineage>
        <taxon>unclassified sequences</taxon>
        <taxon>metagenomes</taxon>
        <taxon>ecological metagenomes</taxon>
    </lineage>
</organism>
<accession>X0UN50</accession>
<keyword evidence="1" id="KW-1133">Transmembrane helix</keyword>
<feature type="transmembrane region" description="Helical" evidence="1">
    <location>
        <begin position="200"/>
        <end position="216"/>
    </location>
</feature>
<feature type="transmembrane region" description="Helical" evidence="1">
    <location>
        <begin position="52"/>
        <end position="69"/>
    </location>
</feature>
<feature type="transmembrane region" description="Helical" evidence="1">
    <location>
        <begin position="113"/>
        <end position="130"/>
    </location>
</feature>
<keyword evidence="1" id="KW-0812">Transmembrane</keyword>
<name>X0UN50_9ZZZZ</name>
<feature type="non-terminal residue" evidence="2">
    <location>
        <position position="1"/>
    </location>
</feature>
<protein>
    <submittedName>
        <fullName evidence="2">Uncharacterized protein</fullName>
    </submittedName>
</protein>
<comment type="caution">
    <text evidence="2">The sequence shown here is derived from an EMBL/GenBank/DDBJ whole genome shotgun (WGS) entry which is preliminary data.</text>
</comment>
<feature type="non-terminal residue" evidence="2">
    <location>
        <position position="263"/>
    </location>
</feature>
<keyword evidence="1" id="KW-0472">Membrane</keyword>
<sequence length="263" mass="28061">YHLSPGAQWWEAAISGYGLRYSFMLAAFTAIGIAIHHRSLRYGERLMTLHEWLMLGFVAVVFVSTLIGVSATEESAAAQAGPKVDPPEIKMLKVLIFTLMLTHVATRVKDLRFVLWAICLGVLFLGHKAFNASSGAFASGRLNIIGGPDFGEANGLAAHFAACLPIIGVLFLRSGWKGKVVALSSGVLAVNGLVLCRSRGAFVALAGGMIAAVIMAPKQYRKVILVGILVVAIGGYALTDPGFWERTSTITTSTEQMDTSAYS</sequence>
<gene>
    <name evidence="2" type="ORF">S01H1_46329</name>
</gene>
<proteinExistence type="predicted"/>
<dbReference type="EMBL" id="BARS01029663">
    <property type="protein sequence ID" value="GAG07075.1"/>
    <property type="molecule type" value="Genomic_DNA"/>
</dbReference>
<dbReference type="PANTHER" id="PTHR37422">
    <property type="entry name" value="TEICHURONIC ACID BIOSYNTHESIS PROTEIN TUAE"/>
    <property type="match status" value="1"/>
</dbReference>
<evidence type="ECO:0000313" key="2">
    <source>
        <dbReference type="EMBL" id="GAG07075.1"/>
    </source>
</evidence>
<dbReference type="PANTHER" id="PTHR37422:SF13">
    <property type="entry name" value="LIPOPOLYSACCHARIDE BIOSYNTHESIS PROTEIN PA4999-RELATED"/>
    <property type="match status" value="1"/>
</dbReference>
<evidence type="ECO:0000256" key="1">
    <source>
        <dbReference type="SAM" id="Phobius"/>
    </source>
</evidence>